<dbReference type="SMART" id="SM00409">
    <property type="entry name" value="IG"/>
    <property type="match status" value="1"/>
</dbReference>
<evidence type="ECO:0000259" key="1">
    <source>
        <dbReference type="PROSITE" id="PS50835"/>
    </source>
</evidence>
<dbReference type="OrthoDB" id="10045365at2759"/>
<dbReference type="InterPro" id="IPR000082">
    <property type="entry name" value="SEA_dom"/>
</dbReference>
<dbReference type="Proteomes" id="UP000824219">
    <property type="component" value="Linkage Group LG16"/>
</dbReference>
<gene>
    <name evidence="2" type="ORF">KOW79_014207</name>
</gene>
<dbReference type="Pfam" id="PF25387">
    <property type="entry name" value="ADGRF3_N"/>
    <property type="match status" value="1"/>
</dbReference>
<dbReference type="InterPro" id="IPR057400">
    <property type="entry name" value="ADGRF3/5_N"/>
</dbReference>
<dbReference type="InterPro" id="IPR036364">
    <property type="entry name" value="SEA_dom_sf"/>
</dbReference>
<dbReference type="PANTHER" id="PTHR45813:SF4">
    <property type="entry name" value="ADHESION G PROTEIN-COUPLED RECEPTOR F5"/>
    <property type="match status" value="1"/>
</dbReference>
<dbReference type="EMBL" id="JAHKSW010000016">
    <property type="protein sequence ID" value="KAG7322861.1"/>
    <property type="molecule type" value="Genomic_DNA"/>
</dbReference>
<accession>A0A9D3NHQ8</accession>
<dbReference type="AlphaFoldDB" id="A0A9D3NHQ8"/>
<dbReference type="SMART" id="SM00408">
    <property type="entry name" value="IGc2"/>
    <property type="match status" value="1"/>
</dbReference>
<keyword evidence="3" id="KW-1185">Reference proteome</keyword>
<protein>
    <recommendedName>
        <fullName evidence="1">Ig-like domain-containing protein</fullName>
    </recommendedName>
</protein>
<dbReference type="GO" id="GO:0007189">
    <property type="term" value="P:adenylate cyclase-activating G protein-coupled receptor signaling pathway"/>
    <property type="evidence" value="ECO:0007669"/>
    <property type="project" value="TreeGrafter"/>
</dbReference>
<dbReference type="PANTHER" id="PTHR45813">
    <property type="entry name" value="IG-LIKE DOMAIN-CONTAINING PROTEIN"/>
    <property type="match status" value="1"/>
</dbReference>
<organism evidence="2 3">
    <name type="scientific">Hemibagrus wyckioides</name>
    <dbReference type="NCBI Taxonomy" id="337641"/>
    <lineage>
        <taxon>Eukaryota</taxon>
        <taxon>Metazoa</taxon>
        <taxon>Chordata</taxon>
        <taxon>Craniata</taxon>
        <taxon>Vertebrata</taxon>
        <taxon>Euteleostomi</taxon>
        <taxon>Actinopterygii</taxon>
        <taxon>Neopterygii</taxon>
        <taxon>Teleostei</taxon>
        <taxon>Ostariophysi</taxon>
        <taxon>Siluriformes</taxon>
        <taxon>Bagridae</taxon>
        <taxon>Hemibagrus</taxon>
    </lineage>
</organism>
<proteinExistence type="predicted"/>
<evidence type="ECO:0000313" key="3">
    <source>
        <dbReference type="Proteomes" id="UP000824219"/>
    </source>
</evidence>
<evidence type="ECO:0000313" key="2">
    <source>
        <dbReference type="EMBL" id="KAG7322861.1"/>
    </source>
</evidence>
<dbReference type="Pfam" id="PF13927">
    <property type="entry name" value="Ig_3"/>
    <property type="match status" value="1"/>
</dbReference>
<dbReference type="InterPro" id="IPR003598">
    <property type="entry name" value="Ig_sub2"/>
</dbReference>
<comment type="caution">
    <text evidence="2">The sequence shown here is derived from an EMBL/GenBank/DDBJ whole genome shotgun (WGS) entry which is preliminary data.</text>
</comment>
<dbReference type="SUPFAM" id="SSF48726">
    <property type="entry name" value="Immunoglobulin"/>
    <property type="match status" value="1"/>
</dbReference>
<reference evidence="2 3" key="1">
    <citation type="submission" date="2021-06" db="EMBL/GenBank/DDBJ databases">
        <title>Chromosome-level genome assembly of the red-tail catfish (Hemibagrus wyckioides).</title>
        <authorList>
            <person name="Shao F."/>
        </authorList>
    </citation>
    <scope>NUCLEOTIDE SEQUENCE [LARGE SCALE GENOMIC DNA]</scope>
    <source>
        <strain evidence="2">EC202008001</strain>
        <tissue evidence="2">Blood</tissue>
    </source>
</reference>
<dbReference type="InterPro" id="IPR003599">
    <property type="entry name" value="Ig_sub"/>
</dbReference>
<dbReference type="Gene3D" id="2.60.40.10">
    <property type="entry name" value="Immunoglobulins"/>
    <property type="match status" value="1"/>
</dbReference>
<name>A0A9D3NHQ8_9TELE</name>
<dbReference type="InterPro" id="IPR051587">
    <property type="entry name" value="Adhesion_GPCR"/>
</dbReference>
<dbReference type="PROSITE" id="PS50835">
    <property type="entry name" value="IG_LIKE"/>
    <property type="match status" value="1"/>
</dbReference>
<dbReference type="InterPro" id="IPR007110">
    <property type="entry name" value="Ig-like_dom"/>
</dbReference>
<dbReference type="InterPro" id="IPR013783">
    <property type="entry name" value="Ig-like_fold"/>
</dbReference>
<dbReference type="SUPFAM" id="SSF82671">
    <property type="entry name" value="SEA domain"/>
    <property type="match status" value="1"/>
</dbReference>
<sequence>MRTEGVWDGDGACCIKICVNIMANPVKSSEYFLRFAAIVLMLMFVVNSQKLPEISDLVLEISYTDGQLSHIRGKRDANTSIIEYIIVVEVTVSELILIDQIKSSLNSISFPLQLDNTTKMDDFSITTVCTPVETEYYCTCEDQYFWPYDNCAYHGCYTLSEGACNCIGGLSNGEQMCVPESELQMFDFILDIEINATSTEVTSELKDLLEGFSFPHFFEVSKVNITTVCSLNGAEYQCICEDQFFWPCEKCTLYGSCDNVTNGLCSCIDAIPNDGQFCQLINELTYTLACPSSTSTTVTTAPSTSTDAIPTHGTTITITPTTAIQTATTTITATSTTDTTTTASTPTIFITDTIIYETSTPIQTQPITNTSTTSIIPIPLTNTIDAATTDPTTTTVTPNTPVKMTASTATANTTTLTTAPKQDTRVIGFSMTINREFDTALTDKTSETFKKVKATIESSIDESYRSLPAYQAKSASVNAFRAGSVIADFNINATSDNLNLSSANQQLASNLRSLGFNISNDAFSHSVADGLYKNKDQIYPGQDIILTCNTSAKNTIKWTKNRIEINMSDRYIINQNVLTVKNTTPEDSGQYECSTIENSIPYVIWQRIMIPEPNIQVSNDKFVKCENSTIMLQCCVQESYEVKWSIDPAACIQPSTAPPKGCIVCGYKMNTQECETKEKISVTCQLIKNDYKAQKITINTVNGSFTCSDDIFGLGNVNDVHVGDCNEGMVGHRTAKCDSTGQWQTIDTNCVLRVIQTLKDKAEGFFILLFGTLLDSKVREALAGRLALSNLSSNPTRSTSAGSALSHRLPFIQRLWRRDVYRVSEGGISPPSSSNSYRAV</sequence>
<dbReference type="GO" id="GO:0004930">
    <property type="term" value="F:G protein-coupled receptor activity"/>
    <property type="evidence" value="ECO:0007669"/>
    <property type="project" value="TreeGrafter"/>
</dbReference>
<feature type="domain" description="Ig-like" evidence="1">
    <location>
        <begin position="541"/>
        <end position="593"/>
    </location>
</feature>
<dbReference type="Pfam" id="PF01390">
    <property type="entry name" value="SEA"/>
    <property type="match status" value="1"/>
</dbReference>
<dbReference type="InterPro" id="IPR036179">
    <property type="entry name" value="Ig-like_dom_sf"/>
</dbReference>